<dbReference type="Pfam" id="PF00970">
    <property type="entry name" value="FAD_binding_6"/>
    <property type="match status" value="1"/>
</dbReference>
<comment type="cofactor">
    <cofactor evidence="2">
        <name>FAD</name>
        <dbReference type="ChEBI" id="CHEBI:57692"/>
    </cofactor>
</comment>
<dbReference type="SUPFAM" id="SSF52343">
    <property type="entry name" value="Ferredoxin reductase-like, C-terminal NADP-linked domain"/>
    <property type="match status" value="1"/>
</dbReference>
<evidence type="ECO:0000256" key="4">
    <source>
        <dbReference type="ARBA" id="ARBA00012229"/>
    </source>
</evidence>
<dbReference type="CDD" id="cd19753">
    <property type="entry name" value="Mb-like_oxidoreductase"/>
    <property type="match status" value="1"/>
</dbReference>
<dbReference type="Gene3D" id="3.40.50.80">
    <property type="entry name" value="Nucleotide-binding domain of ferredoxin-NADP reductase (FNR) module"/>
    <property type="match status" value="1"/>
</dbReference>
<dbReference type="Pfam" id="PF00042">
    <property type="entry name" value="Globin"/>
    <property type="match status" value="1"/>
</dbReference>
<dbReference type="InterPro" id="IPR039261">
    <property type="entry name" value="FNR_nucleotide-bd"/>
</dbReference>
<evidence type="ECO:0000256" key="5">
    <source>
        <dbReference type="ARBA" id="ARBA00022714"/>
    </source>
</evidence>
<keyword evidence="15" id="KW-1185">Reference proteome</keyword>
<evidence type="ECO:0000256" key="3">
    <source>
        <dbReference type="ARBA" id="ARBA00006401"/>
    </source>
</evidence>
<keyword evidence="11" id="KW-0479">Metal-binding</keyword>
<dbReference type="PROSITE" id="PS51384">
    <property type="entry name" value="FAD_FR"/>
    <property type="match status" value="1"/>
</dbReference>
<dbReference type="InterPro" id="IPR008333">
    <property type="entry name" value="Cbr1-like_FAD-bd_dom"/>
</dbReference>
<protein>
    <recommendedName>
        <fullName evidence="4">nitric oxide dioxygenase</fullName>
        <ecNumber evidence="4">1.14.12.17</ecNumber>
    </recommendedName>
</protein>
<dbReference type="PANTHER" id="PTHR47354">
    <property type="entry name" value="NADH OXIDOREDUCTASE HCR"/>
    <property type="match status" value="1"/>
</dbReference>
<keyword evidence="6" id="KW-0521">NADP</keyword>
<evidence type="ECO:0000256" key="8">
    <source>
        <dbReference type="ARBA" id="ARBA00023027"/>
    </source>
</evidence>
<dbReference type="EC" id="1.14.12.17" evidence="4"/>
<dbReference type="InterPro" id="IPR050415">
    <property type="entry name" value="MRET"/>
</dbReference>
<keyword evidence="8" id="KW-0520">NAD</keyword>
<sequence length="374" mass="40981">MDTQALKESWRAVALSGDQVPLFFYSALFLMHPETRDLFPVSMAGQRDRLVRALGHAVSSVDRLDELVPFLQQLGRDHRKFAVVAGHYPAVGEALLATLAHFLGDRWTPELAQSWTEAYGVISEAMIGAATDASRTTPPWWEGEIIAHEPRALGIAVIRARLNYPYPFRAGQSASISLGMRSRLWRYYSMANAPRQDNTVDLHVRVVDGGTVSTTLVHGARVGDVLRIGAPVGDRLTLDGRMPGDLLLIAGGTGAAPLKALVEQVAYEGPQRRVHLVVGARRSRELYDLDALSKLEAVHPWLTVTPAVSHDPLYQGDQGYAVDVALRSGWRGEEVFVCGSEPMVQASVARLVDAGVPSEQIHFDEFTSDRGRES</sequence>
<accession>A0ABP7JAX8</accession>
<gene>
    <name evidence="14" type="ORF">GCM10022226_72760</name>
</gene>
<comment type="similarity">
    <text evidence="11">Belongs to the globin family.</text>
</comment>
<evidence type="ECO:0000259" key="12">
    <source>
        <dbReference type="PROSITE" id="PS01033"/>
    </source>
</evidence>
<comment type="catalytic activity">
    <reaction evidence="10">
        <text>2 nitric oxide + NADPH + 2 O2 = 2 nitrate + NADP(+) + H(+)</text>
        <dbReference type="Rhea" id="RHEA:19465"/>
        <dbReference type="ChEBI" id="CHEBI:15378"/>
        <dbReference type="ChEBI" id="CHEBI:15379"/>
        <dbReference type="ChEBI" id="CHEBI:16480"/>
        <dbReference type="ChEBI" id="CHEBI:17632"/>
        <dbReference type="ChEBI" id="CHEBI:57783"/>
        <dbReference type="ChEBI" id="CHEBI:58349"/>
        <dbReference type="EC" id="1.14.12.17"/>
    </reaction>
</comment>
<evidence type="ECO:0000256" key="10">
    <source>
        <dbReference type="ARBA" id="ARBA00049433"/>
    </source>
</evidence>
<dbReference type="Gene3D" id="1.10.490.10">
    <property type="entry name" value="Globins"/>
    <property type="match status" value="1"/>
</dbReference>
<dbReference type="Proteomes" id="UP001500888">
    <property type="component" value="Unassembled WGS sequence"/>
</dbReference>
<keyword evidence="5" id="KW-0001">2Fe-2S</keyword>
<name>A0ABP7JAX8_9ACTN</name>
<dbReference type="Gene3D" id="2.40.30.10">
    <property type="entry name" value="Translation factors"/>
    <property type="match status" value="1"/>
</dbReference>
<evidence type="ECO:0000259" key="13">
    <source>
        <dbReference type="PROSITE" id="PS51384"/>
    </source>
</evidence>
<evidence type="ECO:0000256" key="9">
    <source>
        <dbReference type="ARBA" id="ARBA00048649"/>
    </source>
</evidence>
<dbReference type="Pfam" id="PF00175">
    <property type="entry name" value="NAD_binding_1"/>
    <property type="match status" value="1"/>
</dbReference>
<dbReference type="InterPro" id="IPR017927">
    <property type="entry name" value="FAD-bd_FR_type"/>
</dbReference>
<keyword evidence="7" id="KW-0411">Iron-sulfur</keyword>
<evidence type="ECO:0000256" key="2">
    <source>
        <dbReference type="ARBA" id="ARBA00001974"/>
    </source>
</evidence>
<evidence type="ECO:0000256" key="1">
    <source>
        <dbReference type="ARBA" id="ARBA00001970"/>
    </source>
</evidence>
<evidence type="ECO:0000313" key="15">
    <source>
        <dbReference type="Proteomes" id="UP001500888"/>
    </source>
</evidence>
<keyword evidence="11" id="KW-0349">Heme</keyword>
<keyword evidence="11" id="KW-0813">Transport</keyword>
<dbReference type="InterPro" id="IPR017938">
    <property type="entry name" value="Riboflavin_synthase-like_b-brl"/>
</dbReference>
<dbReference type="SUPFAM" id="SSF46458">
    <property type="entry name" value="Globin-like"/>
    <property type="match status" value="1"/>
</dbReference>
<dbReference type="PROSITE" id="PS01033">
    <property type="entry name" value="GLOBIN"/>
    <property type="match status" value="1"/>
</dbReference>
<comment type="similarity">
    <text evidence="3">In the C-terminal section; belongs to the flavoprotein pyridine nucleotide cytochrome reductase family.</text>
</comment>
<evidence type="ECO:0000256" key="6">
    <source>
        <dbReference type="ARBA" id="ARBA00022857"/>
    </source>
</evidence>
<dbReference type="InterPro" id="IPR001709">
    <property type="entry name" value="Flavoprot_Pyr_Nucl_cyt_Rdtase"/>
</dbReference>
<reference evidence="15" key="1">
    <citation type="journal article" date="2019" name="Int. J. Syst. Evol. Microbiol.">
        <title>The Global Catalogue of Microorganisms (GCM) 10K type strain sequencing project: providing services to taxonomists for standard genome sequencing and annotation.</title>
        <authorList>
            <consortium name="The Broad Institute Genomics Platform"/>
            <consortium name="The Broad Institute Genome Sequencing Center for Infectious Disease"/>
            <person name="Wu L."/>
            <person name="Ma J."/>
        </authorList>
    </citation>
    <scope>NUCLEOTIDE SEQUENCE [LARGE SCALE GENOMIC DNA]</scope>
    <source>
        <strain evidence="15">JCM 16908</strain>
    </source>
</reference>
<dbReference type="RefSeq" id="WP_344951342.1">
    <property type="nucleotide sequence ID" value="NZ_BAAAZR010000043.1"/>
</dbReference>
<dbReference type="PRINTS" id="PR00371">
    <property type="entry name" value="FPNCR"/>
</dbReference>
<dbReference type="InterPro" id="IPR012292">
    <property type="entry name" value="Globin/Proto"/>
</dbReference>
<dbReference type="PRINTS" id="PR00410">
    <property type="entry name" value="PHEHYDRXLASE"/>
</dbReference>
<dbReference type="InterPro" id="IPR001433">
    <property type="entry name" value="OxRdtase_FAD/NAD-bd"/>
</dbReference>
<feature type="domain" description="Globin" evidence="12">
    <location>
        <begin position="1"/>
        <end position="131"/>
    </location>
</feature>
<organism evidence="14 15">
    <name type="scientific">Sphaerisporangium flaviroseum</name>
    <dbReference type="NCBI Taxonomy" id="509199"/>
    <lineage>
        <taxon>Bacteria</taxon>
        <taxon>Bacillati</taxon>
        <taxon>Actinomycetota</taxon>
        <taxon>Actinomycetes</taxon>
        <taxon>Streptosporangiales</taxon>
        <taxon>Streptosporangiaceae</taxon>
        <taxon>Sphaerisporangium</taxon>
    </lineage>
</organism>
<dbReference type="CDD" id="cd06187">
    <property type="entry name" value="O2ase_reductase_like"/>
    <property type="match status" value="1"/>
</dbReference>
<dbReference type="InterPro" id="IPR000971">
    <property type="entry name" value="Globin"/>
</dbReference>
<comment type="cofactor">
    <cofactor evidence="1">
        <name>heme b</name>
        <dbReference type="ChEBI" id="CHEBI:60344"/>
    </cofactor>
</comment>
<comment type="catalytic activity">
    <reaction evidence="9">
        <text>2 nitric oxide + NADH + 2 O2 = 2 nitrate + NAD(+) + H(+)</text>
        <dbReference type="Rhea" id="RHEA:19469"/>
        <dbReference type="ChEBI" id="CHEBI:15378"/>
        <dbReference type="ChEBI" id="CHEBI:15379"/>
        <dbReference type="ChEBI" id="CHEBI:16480"/>
        <dbReference type="ChEBI" id="CHEBI:17632"/>
        <dbReference type="ChEBI" id="CHEBI:57540"/>
        <dbReference type="ChEBI" id="CHEBI:57945"/>
        <dbReference type="EC" id="1.14.12.17"/>
    </reaction>
</comment>
<evidence type="ECO:0000256" key="11">
    <source>
        <dbReference type="RuleBase" id="RU000356"/>
    </source>
</evidence>
<evidence type="ECO:0000256" key="7">
    <source>
        <dbReference type="ARBA" id="ARBA00023014"/>
    </source>
</evidence>
<keyword evidence="11" id="KW-0408">Iron</keyword>
<feature type="domain" description="FAD-binding FR-type" evidence="13">
    <location>
        <begin position="138"/>
        <end position="238"/>
    </location>
</feature>
<keyword evidence="11" id="KW-0561">Oxygen transport</keyword>
<proteinExistence type="inferred from homology"/>
<dbReference type="EMBL" id="BAAAZR010000043">
    <property type="protein sequence ID" value="GAA3839884.1"/>
    <property type="molecule type" value="Genomic_DNA"/>
</dbReference>
<dbReference type="PANTHER" id="PTHR47354:SF5">
    <property type="entry name" value="PROTEIN RFBI"/>
    <property type="match status" value="1"/>
</dbReference>
<evidence type="ECO:0000313" key="14">
    <source>
        <dbReference type="EMBL" id="GAA3839884.1"/>
    </source>
</evidence>
<comment type="caution">
    <text evidence="14">The sequence shown here is derived from an EMBL/GenBank/DDBJ whole genome shotgun (WGS) entry which is preliminary data.</text>
</comment>
<dbReference type="SUPFAM" id="SSF63380">
    <property type="entry name" value="Riboflavin synthase domain-like"/>
    <property type="match status" value="1"/>
</dbReference>
<dbReference type="InterPro" id="IPR009050">
    <property type="entry name" value="Globin-like_sf"/>
</dbReference>